<reference evidence="1" key="1">
    <citation type="journal article" date="2023" name="G3 (Bethesda)">
        <title>Whole genome assemblies of Zophobas morio and Tenebrio molitor.</title>
        <authorList>
            <person name="Kaur S."/>
            <person name="Stinson S.A."/>
            <person name="diCenzo G.C."/>
        </authorList>
    </citation>
    <scope>NUCLEOTIDE SEQUENCE</scope>
    <source>
        <strain evidence="1">QUZm001</strain>
    </source>
</reference>
<accession>A0AA38HWY8</accession>
<name>A0AA38HWY8_9CUCU</name>
<keyword evidence="2" id="KW-1185">Reference proteome</keyword>
<dbReference type="PANTHER" id="PTHR31649:SF10">
    <property type="entry name" value="IP19903P-RELATED"/>
    <property type="match status" value="1"/>
</dbReference>
<dbReference type="EMBL" id="JALNTZ010000008">
    <property type="protein sequence ID" value="KAJ3642674.1"/>
    <property type="molecule type" value="Genomic_DNA"/>
</dbReference>
<evidence type="ECO:0000313" key="1">
    <source>
        <dbReference type="EMBL" id="KAJ3642674.1"/>
    </source>
</evidence>
<dbReference type="Proteomes" id="UP001168821">
    <property type="component" value="Unassembled WGS sequence"/>
</dbReference>
<gene>
    <name evidence="1" type="ORF">Zmor_025435</name>
</gene>
<sequence length="173" mass="19016">MNSFKNHHQKKHHSPAGYYWRDYTGEIPDDALPGGHDINKKATFIGQAFLSNVGIVPGTIYPGQPGMRLPFGWNANFSDAGMKILCSSNWNCFSWENANSTNLHMTTIGKQLVIGGCENGGSIVNLGRVMHQGELIVGKVLGYQAGNAKMFYVCGDKEHGVTSYQVLVYYPSK</sequence>
<dbReference type="AlphaFoldDB" id="A0AA38HWY8"/>
<organism evidence="1 2">
    <name type="scientific">Zophobas morio</name>
    <dbReference type="NCBI Taxonomy" id="2755281"/>
    <lineage>
        <taxon>Eukaryota</taxon>
        <taxon>Metazoa</taxon>
        <taxon>Ecdysozoa</taxon>
        <taxon>Arthropoda</taxon>
        <taxon>Hexapoda</taxon>
        <taxon>Insecta</taxon>
        <taxon>Pterygota</taxon>
        <taxon>Neoptera</taxon>
        <taxon>Endopterygota</taxon>
        <taxon>Coleoptera</taxon>
        <taxon>Polyphaga</taxon>
        <taxon>Cucujiformia</taxon>
        <taxon>Tenebrionidae</taxon>
        <taxon>Zophobas</taxon>
    </lineage>
</organism>
<protein>
    <submittedName>
        <fullName evidence="1">Uncharacterized protein</fullName>
    </submittedName>
</protein>
<dbReference type="PANTHER" id="PTHR31649">
    <property type="entry name" value="AGAP009604-PA"/>
    <property type="match status" value="1"/>
</dbReference>
<comment type="caution">
    <text evidence="1">The sequence shown here is derived from an EMBL/GenBank/DDBJ whole genome shotgun (WGS) entry which is preliminary data.</text>
</comment>
<proteinExistence type="predicted"/>
<evidence type="ECO:0000313" key="2">
    <source>
        <dbReference type="Proteomes" id="UP001168821"/>
    </source>
</evidence>